<sequence>MVLSDISIKRPVFATVLSLLIVVFGVAALMELPVREYPDIDPPIVSVSTDYTGAAAEVVDTQITQVIEGAISGIEGIRSIESSTEQGESRTSIEFNTSRDIDVAANDVRDAVARVANQLPDEADAPRVRKADSDARPMMWVTLLSDVWDSAELSDFADRVLVDRLSVLDGVADVRIGGERRYAIRVWLDRERLAARNITVAEVERALRDNNVELPAGQVDSSTRNFTVRAEGRLSSVEEFRNLVVRRDGNDLLRLGEVANIQMGVESDISRLRANGKTAIGLGIIRQSKANTVAVSDAVRAELERIRDTLPPEVSLAESYDESIFIRASIKEVLITLGIAVSLVILVIFLFLRSWRATLIPAVTIPVAVIGAFIGLGFLGFSINVLTLLAIILAIGLVVDDAIVMLENIQRRIDEGEPPLLAAYRGAKQVAFAIIATTLTLIAVFVPISFMGGNVGRLFAEFGFTLAAAVIFSSLVALTLAPMLCSKWLQHSPESEEGHRLWAFSEKVLNGLTNGYKKLLTFSLNQPGLLLGLGVAGLIIATVIFPRLPQELAPTEDRGVIIMPTSAPRGSTVEYTDHFVRQAETQLLPYLDEGIAARFLSIVGFREEEDNAFMIMGLTHWDNRDIKQQQVTSDIRQKLADISGVRINVINPPGLGQRGFNQPVEFVVAGPDYESVQAWSEEIVERAKENPNLINVDTDFELTRPELRLNIDRDRAADLDITVQDVGLTLQTMLASRNVTTYVDRGREYDVIIQADDANRATPGDLEQIFLRPREGGELIPIKALVSVEEIGANPDLRRIDRLPAVVISASLADGYDLGSALTYLNNLAVDNLPPEARLSYKGLSREFQDSSAAIYLTFGLAFIIVFLVLAAQFESWIHPLIIMLSVPLAVTGALIALAWSGISLNIYSQIGIIMLLGLMAKNGILIVEFANQLRDKGYEVRDAILEGATLRFRPVLMTTISTVFGAVPLVIATGAGAESRAAIGMVILGGLVFATTLTLFIIPVLYNLLARFAKSSNAVEKELERLASGSAGGSGLAANPGKRADDF</sequence>
<feature type="transmembrane region" description="Helical" evidence="9">
    <location>
        <begin position="333"/>
        <end position="352"/>
    </location>
</feature>
<keyword evidence="11" id="KW-1185">Reference proteome</keyword>
<evidence type="ECO:0000256" key="3">
    <source>
        <dbReference type="ARBA" id="ARBA00022475"/>
    </source>
</evidence>
<evidence type="ECO:0000256" key="7">
    <source>
        <dbReference type="ARBA" id="ARBA00023136"/>
    </source>
</evidence>
<evidence type="ECO:0000256" key="2">
    <source>
        <dbReference type="ARBA" id="ARBA00022448"/>
    </source>
</evidence>
<keyword evidence="3" id="KW-1003">Cell membrane</keyword>
<dbReference type="Gene3D" id="3.30.70.1430">
    <property type="entry name" value="Multidrug efflux transporter AcrB pore domain"/>
    <property type="match status" value="2"/>
</dbReference>
<feature type="transmembrane region" description="Helical" evidence="9">
    <location>
        <begin position="430"/>
        <end position="450"/>
    </location>
</feature>
<dbReference type="SUPFAM" id="SSF82714">
    <property type="entry name" value="Multidrug efflux transporter AcrB TolC docking domain, DN and DC subdomains"/>
    <property type="match status" value="2"/>
</dbReference>
<evidence type="ECO:0000256" key="6">
    <source>
        <dbReference type="ARBA" id="ARBA00022989"/>
    </source>
</evidence>
<dbReference type="PRINTS" id="PR00702">
    <property type="entry name" value="ACRIFLAVINRP"/>
</dbReference>
<accession>A0A137S4T3</accession>
<reference evidence="11" key="1">
    <citation type="submission" date="2015-12" db="EMBL/GenBank/DDBJ databases">
        <authorList>
            <person name="Lima A."/>
            <person name="Farahani Zayas N."/>
            <person name="Castro Da Silva M.A."/>
            <person name="Cabral A."/>
            <person name="Pessatti M.L."/>
        </authorList>
    </citation>
    <scope>NUCLEOTIDE SEQUENCE [LARGE SCALE GENOMIC DNA]</scope>
    <source>
        <strain evidence="11">LAMA 842</strain>
    </source>
</reference>
<feature type="transmembrane region" description="Helical" evidence="9">
    <location>
        <begin position="881"/>
        <end position="901"/>
    </location>
</feature>
<feature type="transmembrane region" description="Helical" evidence="9">
    <location>
        <begin position="359"/>
        <end position="379"/>
    </location>
</feature>
<dbReference type="Gene3D" id="3.30.70.1320">
    <property type="entry name" value="Multidrug efflux transporter AcrB pore domain like"/>
    <property type="match status" value="1"/>
</dbReference>
<proteinExistence type="predicted"/>
<name>A0A137S4T3_9GAMM</name>
<protein>
    <submittedName>
        <fullName evidence="10">RND multidrug efflux transporter/ Acriflavin resistance protein</fullName>
    </submittedName>
</protein>
<keyword evidence="5 9" id="KW-0812">Transmembrane</keyword>
<keyword evidence="6 9" id="KW-1133">Transmembrane helix</keyword>
<keyword evidence="7 9" id="KW-0472">Membrane</keyword>
<dbReference type="FunFam" id="1.20.1640.10:FF:000001">
    <property type="entry name" value="Efflux pump membrane transporter"/>
    <property type="match status" value="1"/>
</dbReference>
<dbReference type="Proteomes" id="UP000070282">
    <property type="component" value="Unassembled WGS sequence"/>
</dbReference>
<organism evidence="10 11">
    <name type="scientific">Marinobacter excellens LAMA 842</name>
    <dbReference type="NCBI Taxonomy" id="1306954"/>
    <lineage>
        <taxon>Bacteria</taxon>
        <taxon>Pseudomonadati</taxon>
        <taxon>Pseudomonadota</taxon>
        <taxon>Gammaproteobacteria</taxon>
        <taxon>Pseudomonadales</taxon>
        <taxon>Marinobacteraceae</taxon>
        <taxon>Marinobacter</taxon>
    </lineage>
</organism>
<dbReference type="Gene3D" id="3.30.70.1440">
    <property type="entry name" value="Multidrug efflux transporter AcrB pore domain"/>
    <property type="match status" value="1"/>
</dbReference>
<feature type="transmembrane region" description="Helical" evidence="9">
    <location>
        <begin position="982"/>
        <end position="1007"/>
    </location>
</feature>
<feature type="transmembrane region" description="Helical" evidence="9">
    <location>
        <begin position="385"/>
        <end position="409"/>
    </location>
</feature>
<dbReference type="SUPFAM" id="SSF82693">
    <property type="entry name" value="Multidrug efflux transporter AcrB pore domain, PN1, PN2, PC1 and PC2 subdomains"/>
    <property type="match status" value="4"/>
</dbReference>
<dbReference type="GO" id="GO:0005886">
    <property type="term" value="C:plasma membrane"/>
    <property type="evidence" value="ECO:0007669"/>
    <property type="project" value="UniProtKB-SubCell"/>
</dbReference>
<feature type="transmembrane region" description="Helical" evidence="9">
    <location>
        <begin position="853"/>
        <end position="874"/>
    </location>
</feature>
<feature type="transmembrane region" description="Helical" evidence="9">
    <location>
        <begin position="528"/>
        <end position="548"/>
    </location>
</feature>
<dbReference type="InterPro" id="IPR001036">
    <property type="entry name" value="Acrflvin-R"/>
</dbReference>
<evidence type="ECO:0000313" key="11">
    <source>
        <dbReference type="Proteomes" id="UP000070282"/>
    </source>
</evidence>
<keyword evidence="4" id="KW-0997">Cell inner membrane</keyword>
<feature type="transmembrane region" description="Helical" evidence="9">
    <location>
        <begin position="907"/>
        <end position="928"/>
    </location>
</feature>
<evidence type="ECO:0000256" key="9">
    <source>
        <dbReference type="SAM" id="Phobius"/>
    </source>
</evidence>
<keyword evidence="2" id="KW-0813">Transport</keyword>
<gene>
    <name evidence="10" type="ORF">J122_3341</name>
</gene>
<dbReference type="Pfam" id="PF00873">
    <property type="entry name" value="ACR_tran"/>
    <property type="match status" value="1"/>
</dbReference>
<feature type="transmembrane region" description="Helical" evidence="9">
    <location>
        <begin position="462"/>
        <end position="485"/>
    </location>
</feature>
<dbReference type="PANTHER" id="PTHR32063">
    <property type="match status" value="1"/>
</dbReference>
<dbReference type="AlphaFoldDB" id="A0A137S4T3"/>
<dbReference type="Gene3D" id="1.20.1640.10">
    <property type="entry name" value="Multidrug efflux transporter AcrB transmembrane domain"/>
    <property type="match status" value="2"/>
</dbReference>
<evidence type="ECO:0000256" key="5">
    <source>
        <dbReference type="ARBA" id="ARBA00022692"/>
    </source>
</evidence>
<dbReference type="EMBL" id="LOCO01000023">
    <property type="protein sequence ID" value="KXO07447.1"/>
    <property type="molecule type" value="Genomic_DNA"/>
</dbReference>
<feature type="region of interest" description="Disordered" evidence="8">
    <location>
        <begin position="1029"/>
        <end position="1048"/>
    </location>
</feature>
<evidence type="ECO:0000313" key="10">
    <source>
        <dbReference type="EMBL" id="KXO07447.1"/>
    </source>
</evidence>
<dbReference type="GO" id="GO:0042910">
    <property type="term" value="F:xenobiotic transmembrane transporter activity"/>
    <property type="evidence" value="ECO:0007669"/>
    <property type="project" value="TreeGrafter"/>
</dbReference>
<evidence type="ECO:0000256" key="1">
    <source>
        <dbReference type="ARBA" id="ARBA00004429"/>
    </source>
</evidence>
<feature type="transmembrane region" description="Helical" evidence="9">
    <location>
        <begin position="956"/>
        <end position="976"/>
    </location>
</feature>
<evidence type="ECO:0000256" key="8">
    <source>
        <dbReference type="SAM" id="MobiDB-lite"/>
    </source>
</evidence>
<dbReference type="InterPro" id="IPR027463">
    <property type="entry name" value="AcrB_DN_DC_subdom"/>
</dbReference>
<feature type="transmembrane region" description="Helical" evidence="9">
    <location>
        <begin position="12"/>
        <end position="30"/>
    </location>
</feature>
<dbReference type="SUPFAM" id="SSF82866">
    <property type="entry name" value="Multidrug efflux transporter AcrB transmembrane domain"/>
    <property type="match status" value="2"/>
</dbReference>
<dbReference type="PATRIC" id="fig|1306954.6.peg.1911"/>
<evidence type="ECO:0000256" key="4">
    <source>
        <dbReference type="ARBA" id="ARBA00022519"/>
    </source>
</evidence>
<dbReference type="RefSeq" id="WP_061333184.1">
    <property type="nucleotide sequence ID" value="NZ_LOCO01000023.1"/>
</dbReference>
<dbReference type="PANTHER" id="PTHR32063:SF14">
    <property type="entry name" value="BLL4319 PROTEIN"/>
    <property type="match status" value="1"/>
</dbReference>
<comment type="subcellular location">
    <subcellularLocation>
        <location evidence="1">Cell inner membrane</location>
        <topology evidence="1">Multi-pass membrane protein</topology>
    </subcellularLocation>
</comment>
<comment type="caution">
    <text evidence="10">The sequence shown here is derived from an EMBL/GenBank/DDBJ whole genome shotgun (WGS) entry which is preliminary data.</text>
</comment>
<dbReference type="Gene3D" id="3.30.2090.10">
    <property type="entry name" value="Multidrug efflux transporter AcrB TolC docking domain, DN and DC subdomains"/>
    <property type="match status" value="2"/>
</dbReference>